<comment type="caution">
    <text evidence="1">The sequence shown here is derived from an EMBL/GenBank/DDBJ whole genome shotgun (WGS) entry which is preliminary data.</text>
</comment>
<accession>A0ACC1A5D3</accession>
<protein>
    <submittedName>
        <fullName evidence="1">Uncharacterized protein</fullName>
    </submittedName>
</protein>
<dbReference type="EMBL" id="CM047908">
    <property type="protein sequence ID" value="KAJ0082262.1"/>
    <property type="molecule type" value="Genomic_DNA"/>
</dbReference>
<organism evidence="1 2">
    <name type="scientific">Pistacia atlantica</name>
    <dbReference type="NCBI Taxonomy" id="434234"/>
    <lineage>
        <taxon>Eukaryota</taxon>
        <taxon>Viridiplantae</taxon>
        <taxon>Streptophyta</taxon>
        <taxon>Embryophyta</taxon>
        <taxon>Tracheophyta</taxon>
        <taxon>Spermatophyta</taxon>
        <taxon>Magnoliopsida</taxon>
        <taxon>eudicotyledons</taxon>
        <taxon>Gunneridae</taxon>
        <taxon>Pentapetalae</taxon>
        <taxon>rosids</taxon>
        <taxon>malvids</taxon>
        <taxon>Sapindales</taxon>
        <taxon>Anacardiaceae</taxon>
        <taxon>Pistacia</taxon>
    </lineage>
</organism>
<name>A0ACC1A5D3_9ROSI</name>
<evidence type="ECO:0000313" key="2">
    <source>
        <dbReference type="Proteomes" id="UP001164250"/>
    </source>
</evidence>
<proteinExistence type="predicted"/>
<dbReference type="Proteomes" id="UP001164250">
    <property type="component" value="Chromosome 12"/>
</dbReference>
<keyword evidence="2" id="KW-1185">Reference proteome</keyword>
<evidence type="ECO:0000313" key="1">
    <source>
        <dbReference type="EMBL" id="KAJ0082262.1"/>
    </source>
</evidence>
<sequence length="287" mass="32789">MMVFNKNPGLLWVLIPQVVLGNTLYPSFLRLLIWVLKKVTNQGEFEYMLKNYKEIGYRHMLSGVYSSLLGVTAFGFIFLQFVLFCASEWNSEAMDGMNAYQKLVASLFQVVNSRHTGESVFDLSIISPAMMTLFVVMMYLPPYTSFLPRRYPKTDSKNGKLKKKGKKRFAENLILSQLSYLVISTILVCITERQKIKEDPLNFNVLNIIVEVIRENKCLLVVHMGMLGSPLGTACKRQLHPESSCKDTWYGFVGRWSDGGKLILILVMLLGRLKKFNMNGGKAWKLE</sequence>
<reference evidence="2" key="1">
    <citation type="journal article" date="2023" name="G3 (Bethesda)">
        <title>Genome assembly and association tests identify interacting loci associated with vigor, precocity, and sex in interspecific pistachio rootstocks.</title>
        <authorList>
            <person name="Palmer W."/>
            <person name="Jacygrad E."/>
            <person name="Sagayaradj S."/>
            <person name="Cavanaugh K."/>
            <person name="Han R."/>
            <person name="Bertier L."/>
            <person name="Beede B."/>
            <person name="Kafkas S."/>
            <person name="Golino D."/>
            <person name="Preece J."/>
            <person name="Michelmore R."/>
        </authorList>
    </citation>
    <scope>NUCLEOTIDE SEQUENCE [LARGE SCALE GENOMIC DNA]</scope>
</reference>
<gene>
    <name evidence="1" type="ORF">Patl1_12321</name>
</gene>